<accession>A0A512CW87</accession>
<evidence type="ECO:0000313" key="2">
    <source>
        <dbReference type="EMBL" id="GEO28488.1"/>
    </source>
</evidence>
<proteinExistence type="predicted"/>
<organism evidence="2 3">
    <name type="scientific">Terrabacter aerolatus</name>
    <dbReference type="NCBI Taxonomy" id="422442"/>
    <lineage>
        <taxon>Bacteria</taxon>
        <taxon>Bacillati</taxon>
        <taxon>Actinomycetota</taxon>
        <taxon>Actinomycetes</taxon>
        <taxon>Micrococcales</taxon>
        <taxon>Intrasporangiaceae</taxon>
        <taxon>Terrabacter</taxon>
    </lineage>
</organism>
<feature type="region of interest" description="Disordered" evidence="1">
    <location>
        <begin position="116"/>
        <end position="167"/>
    </location>
</feature>
<protein>
    <submittedName>
        <fullName evidence="2">Uncharacterized protein</fullName>
    </submittedName>
</protein>
<comment type="caution">
    <text evidence="2">The sequence shown here is derived from an EMBL/GenBank/DDBJ whole genome shotgun (WGS) entry which is preliminary data.</text>
</comment>
<gene>
    <name evidence="2" type="ORF">TAE01_02980</name>
</gene>
<keyword evidence="3" id="KW-1185">Reference proteome</keyword>
<evidence type="ECO:0000313" key="3">
    <source>
        <dbReference type="Proteomes" id="UP000321534"/>
    </source>
</evidence>
<evidence type="ECO:0000256" key="1">
    <source>
        <dbReference type="SAM" id="MobiDB-lite"/>
    </source>
</evidence>
<name>A0A512CW87_9MICO</name>
<dbReference type="AlphaFoldDB" id="A0A512CW87"/>
<sequence>MTTTSLTAPQADLVRETEPARLAELTEDELIELHQRVRRARNKHVGLYRRQASARVPAKGARGAARPANRLNADRAEVFELALARVSARLGVVARAAATELKAERLAAAREVKAGTGPGSVASFVGSASVPSVPSARRRATKTTGGLKRDASSQSQGARRQARADAR</sequence>
<dbReference type="OrthoDB" id="3829170at2"/>
<dbReference type="RefSeq" id="WP_147062643.1">
    <property type="nucleotide sequence ID" value="NZ_BAAARO010000025.1"/>
</dbReference>
<feature type="compositionally biased region" description="Low complexity" evidence="1">
    <location>
        <begin position="119"/>
        <end position="135"/>
    </location>
</feature>
<reference evidence="2 3" key="1">
    <citation type="submission" date="2019-07" db="EMBL/GenBank/DDBJ databases">
        <title>Whole genome shotgun sequence of Terrabacter aerolatus NBRC 106305.</title>
        <authorList>
            <person name="Hosoyama A."/>
            <person name="Uohara A."/>
            <person name="Ohji S."/>
            <person name="Ichikawa N."/>
        </authorList>
    </citation>
    <scope>NUCLEOTIDE SEQUENCE [LARGE SCALE GENOMIC DNA]</scope>
    <source>
        <strain evidence="2 3">NBRC 106305</strain>
    </source>
</reference>
<dbReference type="Proteomes" id="UP000321534">
    <property type="component" value="Unassembled WGS sequence"/>
</dbReference>
<dbReference type="EMBL" id="BJYX01000001">
    <property type="protein sequence ID" value="GEO28488.1"/>
    <property type="molecule type" value="Genomic_DNA"/>
</dbReference>